<dbReference type="PROSITE" id="PS01360">
    <property type="entry name" value="ZF_MYND_1"/>
    <property type="match status" value="1"/>
</dbReference>
<evidence type="ECO:0000313" key="6">
    <source>
        <dbReference type="EMBL" id="CAD7411845.1"/>
    </source>
</evidence>
<dbReference type="InterPro" id="IPR002893">
    <property type="entry name" value="Znf_MYND"/>
</dbReference>
<dbReference type="SUPFAM" id="SSF144232">
    <property type="entry name" value="HIT/MYND zinc finger-like"/>
    <property type="match status" value="1"/>
</dbReference>
<dbReference type="AlphaFoldDB" id="A0A7R9DER5"/>
<proteinExistence type="predicted"/>
<keyword evidence="1" id="KW-0479">Metal-binding</keyword>
<sequence length="134" mass="15007">MSGDGKSLQSGVSNVIHRNATVPIGHLLPSASHQRNDKVKMVGVCAVCSKDATQTCEGCHLRDYCTWEHQQKDWEKHIVTCKPFKTLELLLLQLEYNFYWSVPEFDGPGYNVGTLIEARTIVPSARIQLLLVVP</sequence>
<dbReference type="Pfam" id="PF01753">
    <property type="entry name" value="zf-MYND"/>
    <property type="match status" value="1"/>
</dbReference>
<keyword evidence="2 4" id="KW-0863">Zinc-finger</keyword>
<feature type="domain" description="MYND-type" evidence="5">
    <location>
        <begin position="45"/>
        <end position="81"/>
    </location>
</feature>
<dbReference type="PROSITE" id="PS50865">
    <property type="entry name" value="ZF_MYND_2"/>
    <property type="match status" value="1"/>
</dbReference>
<organism evidence="6">
    <name type="scientific">Timema poppense</name>
    <name type="common">Walking stick</name>
    <dbReference type="NCBI Taxonomy" id="170557"/>
    <lineage>
        <taxon>Eukaryota</taxon>
        <taxon>Metazoa</taxon>
        <taxon>Ecdysozoa</taxon>
        <taxon>Arthropoda</taxon>
        <taxon>Hexapoda</taxon>
        <taxon>Insecta</taxon>
        <taxon>Pterygota</taxon>
        <taxon>Neoptera</taxon>
        <taxon>Polyneoptera</taxon>
        <taxon>Phasmatodea</taxon>
        <taxon>Timematodea</taxon>
        <taxon>Timematoidea</taxon>
        <taxon>Timematidae</taxon>
        <taxon>Timema</taxon>
    </lineage>
</organism>
<evidence type="ECO:0000256" key="4">
    <source>
        <dbReference type="PROSITE-ProRule" id="PRU00134"/>
    </source>
</evidence>
<evidence type="ECO:0000259" key="5">
    <source>
        <dbReference type="PROSITE" id="PS50865"/>
    </source>
</evidence>
<evidence type="ECO:0000256" key="1">
    <source>
        <dbReference type="ARBA" id="ARBA00022723"/>
    </source>
</evidence>
<protein>
    <recommendedName>
        <fullName evidence="5">MYND-type domain-containing protein</fullName>
    </recommendedName>
</protein>
<name>A0A7R9DER5_TIMPO</name>
<accession>A0A7R9DER5</accession>
<dbReference type="GO" id="GO:0008270">
    <property type="term" value="F:zinc ion binding"/>
    <property type="evidence" value="ECO:0007669"/>
    <property type="project" value="UniProtKB-KW"/>
</dbReference>
<reference evidence="6" key="1">
    <citation type="submission" date="2020-11" db="EMBL/GenBank/DDBJ databases">
        <authorList>
            <person name="Tran Van P."/>
        </authorList>
    </citation>
    <scope>NUCLEOTIDE SEQUENCE</scope>
</reference>
<gene>
    <name evidence="6" type="ORF">TPSB3V08_LOCUS8103</name>
</gene>
<dbReference type="Gene3D" id="6.10.140.2220">
    <property type="match status" value="1"/>
</dbReference>
<evidence type="ECO:0000256" key="2">
    <source>
        <dbReference type="ARBA" id="ARBA00022771"/>
    </source>
</evidence>
<dbReference type="EMBL" id="OD005615">
    <property type="protein sequence ID" value="CAD7411845.1"/>
    <property type="molecule type" value="Genomic_DNA"/>
</dbReference>
<evidence type="ECO:0000256" key="3">
    <source>
        <dbReference type="ARBA" id="ARBA00022833"/>
    </source>
</evidence>
<keyword evidence="3" id="KW-0862">Zinc</keyword>